<name>A0A7S3JR54_9STRA</name>
<evidence type="ECO:0000256" key="1">
    <source>
        <dbReference type="SAM" id="MobiDB-lite"/>
    </source>
</evidence>
<feature type="compositionally biased region" description="Low complexity" evidence="1">
    <location>
        <begin position="28"/>
        <end position="39"/>
    </location>
</feature>
<dbReference type="AlphaFoldDB" id="A0A7S3JR54"/>
<feature type="compositionally biased region" description="Low complexity" evidence="1">
    <location>
        <begin position="149"/>
        <end position="158"/>
    </location>
</feature>
<protein>
    <submittedName>
        <fullName evidence="2">Uncharacterized protein</fullName>
    </submittedName>
</protein>
<feature type="compositionally biased region" description="Basic and acidic residues" evidence="1">
    <location>
        <begin position="11"/>
        <end position="23"/>
    </location>
</feature>
<feature type="compositionally biased region" description="Basic and acidic residues" evidence="1">
    <location>
        <begin position="112"/>
        <end position="135"/>
    </location>
</feature>
<proteinExistence type="predicted"/>
<feature type="compositionally biased region" description="Polar residues" evidence="1">
    <location>
        <begin position="1"/>
        <end position="10"/>
    </location>
</feature>
<reference evidence="2" key="1">
    <citation type="submission" date="2021-01" db="EMBL/GenBank/DDBJ databases">
        <authorList>
            <person name="Corre E."/>
            <person name="Pelletier E."/>
            <person name="Niang G."/>
            <person name="Scheremetjew M."/>
            <person name="Finn R."/>
            <person name="Kale V."/>
            <person name="Holt S."/>
            <person name="Cochrane G."/>
            <person name="Meng A."/>
            <person name="Brown T."/>
            <person name="Cohen L."/>
        </authorList>
    </citation>
    <scope>NUCLEOTIDE SEQUENCE</scope>
    <source>
        <strain evidence="2">CCMP1510</strain>
    </source>
</reference>
<gene>
    <name evidence="2" type="ORF">ALAG00032_LOCUS611</name>
</gene>
<accession>A0A7S3JR54</accession>
<feature type="region of interest" description="Disordered" evidence="1">
    <location>
        <begin position="1"/>
        <end position="58"/>
    </location>
</feature>
<dbReference type="EMBL" id="HBIJ01000835">
    <property type="protein sequence ID" value="CAE0359882.1"/>
    <property type="molecule type" value="Transcribed_RNA"/>
</dbReference>
<sequence>MSRYVWNNETMRMEEVPMTEKDLSGINSTATASSDSALTKSKKDNPSRESGPQDEDTVMWRRAAAEIGEEAEMAIDSAKLSLSRLYDTCSEALGLAPSNETKAIRAPPESWIDPKRQLDPDGYRQERKAMNESERQTYLQKYNIKRSARSNSPSASLSGDNSSSESKIHQKPGWLDDLYEADPSDLWDLVS</sequence>
<feature type="region of interest" description="Disordered" evidence="1">
    <location>
        <begin position="96"/>
        <end position="191"/>
    </location>
</feature>
<evidence type="ECO:0000313" key="2">
    <source>
        <dbReference type="EMBL" id="CAE0359882.1"/>
    </source>
</evidence>
<organism evidence="2">
    <name type="scientific">Aureoumbra lagunensis</name>
    <dbReference type="NCBI Taxonomy" id="44058"/>
    <lineage>
        <taxon>Eukaryota</taxon>
        <taxon>Sar</taxon>
        <taxon>Stramenopiles</taxon>
        <taxon>Ochrophyta</taxon>
        <taxon>Pelagophyceae</taxon>
        <taxon>Pelagomonadales</taxon>
        <taxon>Aureoumbra</taxon>
    </lineage>
</organism>